<gene>
    <name evidence="3" type="ORF">DGYR_LOCUS5688</name>
</gene>
<dbReference type="GO" id="GO:0007264">
    <property type="term" value="P:small GTPase-mediated signal transduction"/>
    <property type="evidence" value="ECO:0007669"/>
    <property type="project" value="TreeGrafter"/>
</dbReference>
<dbReference type="PANTHER" id="PTHR45808:SF2">
    <property type="entry name" value="RHO GTPASE-ACTIVATING PROTEIN 68F"/>
    <property type="match status" value="1"/>
</dbReference>
<feature type="domain" description="Rho-GAP" evidence="2">
    <location>
        <begin position="260"/>
        <end position="448"/>
    </location>
</feature>
<evidence type="ECO:0000313" key="3">
    <source>
        <dbReference type="EMBL" id="CAD5117130.1"/>
    </source>
</evidence>
<dbReference type="Proteomes" id="UP000549394">
    <property type="component" value="Unassembled WGS sequence"/>
</dbReference>
<dbReference type="CDD" id="cd00170">
    <property type="entry name" value="SEC14"/>
    <property type="match status" value="1"/>
</dbReference>
<dbReference type="InterPro" id="IPR000198">
    <property type="entry name" value="RhoGAP_dom"/>
</dbReference>
<dbReference type="PROSITE" id="PS50238">
    <property type="entry name" value="RHOGAP"/>
    <property type="match status" value="1"/>
</dbReference>
<dbReference type="Pfam" id="PF00620">
    <property type="entry name" value="RhoGAP"/>
    <property type="match status" value="1"/>
</dbReference>
<dbReference type="OrthoDB" id="19923at2759"/>
<dbReference type="PANTHER" id="PTHR45808">
    <property type="entry name" value="RHO GTPASE-ACTIVATING PROTEIN 68F"/>
    <property type="match status" value="1"/>
</dbReference>
<dbReference type="AlphaFoldDB" id="A0A7I8VN30"/>
<dbReference type="InterPro" id="IPR008936">
    <property type="entry name" value="Rho_GTPase_activation_prot"/>
</dbReference>
<dbReference type="EMBL" id="CAJFCJ010000007">
    <property type="protein sequence ID" value="CAD5117130.1"/>
    <property type="molecule type" value="Genomic_DNA"/>
</dbReference>
<accession>A0A7I8VN30</accession>
<dbReference type="InterPro" id="IPR001251">
    <property type="entry name" value="CRAL-TRIO_dom"/>
</dbReference>
<evidence type="ECO:0000259" key="1">
    <source>
        <dbReference type="PROSITE" id="PS50191"/>
    </source>
</evidence>
<dbReference type="SUPFAM" id="SSF48350">
    <property type="entry name" value="GTPase activation domain, GAP"/>
    <property type="match status" value="1"/>
</dbReference>
<reference evidence="3 4" key="1">
    <citation type="submission" date="2020-08" db="EMBL/GenBank/DDBJ databases">
        <authorList>
            <person name="Hejnol A."/>
        </authorList>
    </citation>
    <scope>NUCLEOTIDE SEQUENCE [LARGE SCALE GENOMIC DNA]</scope>
</reference>
<evidence type="ECO:0000313" key="4">
    <source>
        <dbReference type="Proteomes" id="UP000549394"/>
    </source>
</evidence>
<evidence type="ECO:0000259" key="2">
    <source>
        <dbReference type="PROSITE" id="PS50238"/>
    </source>
</evidence>
<comment type="caution">
    <text evidence="3">The sequence shown here is derived from an EMBL/GenBank/DDBJ whole genome shotgun (WGS) entry which is preliminary data.</text>
</comment>
<dbReference type="GO" id="GO:0005737">
    <property type="term" value="C:cytoplasm"/>
    <property type="evidence" value="ECO:0007669"/>
    <property type="project" value="TreeGrafter"/>
</dbReference>
<dbReference type="PROSITE" id="PS50191">
    <property type="entry name" value="CRAL_TRIO"/>
    <property type="match status" value="1"/>
</dbReference>
<dbReference type="Gene3D" id="3.40.525.10">
    <property type="entry name" value="CRAL-TRIO lipid binding domain"/>
    <property type="match status" value="1"/>
</dbReference>
<dbReference type="GO" id="GO:2001136">
    <property type="term" value="P:negative regulation of endocytic recycling"/>
    <property type="evidence" value="ECO:0007669"/>
    <property type="project" value="TreeGrafter"/>
</dbReference>
<protein>
    <submittedName>
        <fullName evidence="3">DgyrCDS5938</fullName>
    </submittedName>
</protein>
<dbReference type="SMART" id="SM00324">
    <property type="entry name" value="RhoGAP"/>
    <property type="match status" value="1"/>
</dbReference>
<dbReference type="InterPro" id="IPR036865">
    <property type="entry name" value="CRAL-TRIO_dom_sf"/>
</dbReference>
<dbReference type="Gene3D" id="1.10.555.10">
    <property type="entry name" value="Rho GTPase activation protein"/>
    <property type="match status" value="1"/>
</dbReference>
<organism evidence="3 4">
    <name type="scientific">Dimorphilus gyrociliatus</name>
    <dbReference type="NCBI Taxonomy" id="2664684"/>
    <lineage>
        <taxon>Eukaryota</taxon>
        <taxon>Metazoa</taxon>
        <taxon>Spiralia</taxon>
        <taxon>Lophotrochozoa</taxon>
        <taxon>Annelida</taxon>
        <taxon>Polychaeta</taxon>
        <taxon>Polychaeta incertae sedis</taxon>
        <taxon>Dinophilidae</taxon>
        <taxon>Dimorphilus</taxon>
    </lineage>
</organism>
<name>A0A7I8VN30_9ANNE</name>
<dbReference type="SMART" id="SM00516">
    <property type="entry name" value="SEC14"/>
    <property type="match status" value="1"/>
</dbReference>
<keyword evidence="4" id="KW-1185">Reference proteome</keyword>
<dbReference type="SUPFAM" id="SSF52087">
    <property type="entry name" value="CRAL/TRIO domain"/>
    <property type="match status" value="1"/>
</dbReference>
<sequence length="450" mass="51557">MAQSASARADEDDIWSDKVVEPELEFDESGIELAAIDALCQEESEDPHLRAGAITPDGLIDEDFEQELGSPDHIENEEDGEFKDISKYGIVQLAGDDNFGRKIVVISACKLPPRSVLDHAKLLSFLKKTLDQYVENDYSIVYFHFGFNRENKPSFAWLRQAYKEFDRRYKKNLKALYVVHPSRVIRFLWKLFQPIISAKFGKKVIHVEYLHDLAQYVQLSQLLIPKAVQEHDAKLLEKYKPVIKPMPIIQAPKFTQQFGVTLQYMKERNQNNVIPIVVSSTTEYLLNEGLSCQGIFRRSANVQSLTAVQKQIDNGEKIDYGSFNDPNLAAAVLKCFCRQLPKPLLTFDLYDYILQIQSSFPDDNKLPEVRRVLCDELPDDNYEVLKYIIRFLAKVAANSEVNAMNSHNLGIVFGPNLLWHCTTQPNPVSIQYINSFTAYLIANYEELFTK</sequence>
<dbReference type="GO" id="GO:0005096">
    <property type="term" value="F:GTPase activator activity"/>
    <property type="evidence" value="ECO:0007669"/>
    <property type="project" value="TreeGrafter"/>
</dbReference>
<dbReference type="Pfam" id="PF13716">
    <property type="entry name" value="CRAL_TRIO_2"/>
    <property type="match status" value="1"/>
</dbReference>
<feature type="domain" description="CRAL-TRIO" evidence="1">
    <location>
        <begin position="81"/>
        <end position="236"/>
    </location>
</feature>
<proteinExistence type="predicted"/>